<dbReference type="GO" id="GO:0003700">
    <property type="term" value="F:DNA-binding transcription factor activity"/>
    <property type="evidence" value="ECO:0007669"/>
    <property type="project" value="InterPro"/>
</dbReference>
<keyword evidence="6" id="KW-0804">Transcription</keyword>
<evidence type="ECO:0000256" key="9">
    <source>
        <dbReference type="PROSITE-ProRule" id="PRU00108"/>
    </source>
</evidence>
<dbReference type="GO" id="GO:0005634">
    <property type="term" value="C:nucleus"/>
    <property type="evidence" value="ECO:0007669"/>
    <property type="project" value="UniProtKB-SubCell"/>
</dbReference>
<evidence type="ECO:0000313" key="14">
    <source>
        <dbReference type="Proteomes" id="UP000215914"/>
    </source>
</evidence>
<dbReference type="FunFam" id="1.10.10.60:FF:000146">
    <property type="entry name" value="WUSCHEL-related homeobox 4"/>
    <property type="match status" value="1"/>
</dbReference>
<sequence>MEANSSKETIITVAGKETTTAAPTPCRWNPTKEQIDMLENLYKQGVRTPTADQIQEITTKLQTFGHIEGKNVFYWFQNHKARQRQKQKQDHLSYFHQYYLHHNHHPAVPPGIYPVPHHPNGPYLYLYLFYINNIETKAKKVKVTPSIDLKKIKFRSC</sequence>
<dbReference type="GO" id="GO:0003677">
    <property type="term" value="F:DNA binding"/>
    <property type="evidence" value="ECO:0007669"/>
    <property type="project" value="UniProtKB-UniRule"/>
</dbReference>
<dbReference type="AlphaFoldDB" id="A0A251UPQ4"/>
<comment type="subcellular location">
    <subcellularLocation>
        <location evidence="1 9 10">Nucleus</location>
    </subcellularLocation>
</comment>
<evidence type="ECO:0000256" key="1">
    <source>
        <dbReference type="ARBA" id="ARBA00004123"/>
    </source>
</evidence>
<evidence type="ECO:0000256" key="3">
    <source>
        <dbReference type="ARBA" id="ARBA00023015"/>
    </source>
</evidence>
<dbReference type="Gene3D" id="1.10.10.60">
    <property type="entry name" value="Homeodomain-like"/>
    <property type="match status" value="1"/>
</dbReference>
<dbReference type="InParanoid" id="A0A251UPQ4"/>
<proteinExistence type="inferred from homology"/>
<keyword evidence="7 9" id="KW-0539">Nucleus</keyword>
<keyword evidence="5 9" id="KW-0371">Homeobox</keyword>
<evidence type="ECO:0000256" key="7">
    <source>
        <dbReference type="ARBA" id="ARBA00023242"/>
    </source>
</evidence>
<reference evidence="13" key="2">
    <citation type="submission" date="2017-02" db="EMBL/GenBank/DDBJ databases">
        <title>Sunflower complete genome.</title>
        <authorList>
            <person name="Langlade N."/>
            <person name="Munos S."/>
        </authorList>
    </citation>
    <scope>NUCLEOTIDE SEQUENCE [LARGE SCALE GENOMIC DNA]</scope>
    <source>
        <tissue evidence="13">Leaves</tissue>
    </source>
</reference>
<reference evidence="12" key="3">
    <citation type="submission" date="2020-06" db="EMBL/GenBank/DDBJ databases">
        <title>Helianthus annuus Genome sequencing and assembly Release 2.</title>
        <authorList>
            <person name="Gouzy J."/>
            <person name="Langlade N."/>
            <person name="Munos S."/>
        </authorList>
    </citation>
    <scope>NUCLEOTIDE SEQUENCE</scope>
    <source>
        <tissue evidence="12">Leaves</tissue>
    </source>
</reference>
<dbReference type="PROSITE" id="PS50071">
    <property type="entry name" value="HOMEOBOX_2"/>
    <property type="match status" value="1"/>
</dbReference>
<evidence type="ECO:0000256" key="5">
    <source>
        <dbReference type="ARBA" id="ARBA00023155"/>
    </source>
</evidence>
<dbReference type="EMBL" id="CM007894">
    <property type="protein sequence ID" value="OTG25084.1"/>
    <property type="molecule type" value="Genomic_DNA"/>
</dbReference>
<organism evidence="13 14">
    <name type="scientific">Helianthus annuus</name>
    <name type="common">Common sunflower</name>
    <dbReference type="NCBI Taxonomy" id="4232"/>
    <lineage>
        <taxon>Eukaryota</taxon>
        <taxon>Viridiplantae</taxon>
        <taxon>Streptophyta</taxon>
        <taxon>Embryophyta</taxon>
        <taxon>Tracheophyta</taxon>
        <taxon>Spermatophyta</taxon>
        <taxon>Magnoliopsida</taxon>
        <taxon>eudicotyledons</taxon>
        <taxon>Gunneridae</taxon>
        <taxon>Pentapetalae</taxon>
        <taxon>asterids</taxon>
        <taxon>campanulids</taxon>
        <taxon>Asterales</taxon>
        <taxon>Asteraceae</taxon>
        <taxon>Asteroideae</taxon>
        <taxon>Heliantheae alliance</taxon>
        <taxon>Heliantheae</taxon>
        <taxon>Helianthus</taxon>
    </lineage>
</organism>
<protein>
    <submittedName>
        <fullName evidence="13">Putative homeodomain-like protein</fullName>
    </submittedName>
    <submittedName>
        <fullName evidence="12">Transcription factor HB-WOX family</fullName>
    </submittedName>
</protein>
<dbReference type="InterPro" id="IPR001356">
    <property type="entry name" value="HD"/>
</dbReference>
<feature type="domain" description="Homeobox" evidence="11">
    <location>
        <begin position="31"/>
        <end position="86"/>
    </location>
</feature>
<evidence type="ECO:0000256" key="6">
    <source>
        <dbReference type="ARBA" id="ARBA00023163"/>
    </source>
</evidence>
<reference evidence="12 14" key="1">
    <citation type="journal article" date="2017" name="Nature">
        <title>The sunflower genome provides insights into oil metabolism, flowering and Asterid evolution.</title>
        <authorList>
            <person name="Badouin H."/>
            <person name="Gouzy J."/>
            <person name="Grassa C.J."/>
            <person name="Murat F."/>
            <person name="Staton S.E."/>
            <person name="Cottret L."/>
            <person name="Lelandais-Briere C."/>
            <person name="Owens G.L."/>
            <person name="Carrere S."/>
            <person name="Mayjonade B."/>
            <person name="Legrand L."/>
            <person name="Gill N."/>
            <person name="Kane N.C."/>
            <person name="Bowers J.E."/>
            <person name="Hubner S."/>
            <person name="Bellec A."/>
            <person name="Berard A."/>
            <person name="Berges H."/>
            <person name="Blanchet N."/>
            <person name="Boniface M.C."/>
            <person name="Brunel D."/>
            <person name="Catrice O."/>
            <person name="Chaidir N."/>
            <person name="Claudel C."/>
            <person name="Donnadieu C."/>
            <person name="Faraut T."/>
            <person name="Fievet G."/>
            <person name="Helmstetter N."/>
            <person name="King M."/>
            <person name="Knapp S.J."/>
            <person name="Lai Z."/>
            <person name="Le Paslier M.C."/>
            <person name="Lippi Y."/>
            <person name="Lorenzon L."/>
            <person name="Mandel J.R."/>
            <person name="Marage G."/>
            <person name="Marchand G."/>
            <person name="Marquand E."/>
            <person name="Bret-Mestries E."/>
            <person name="Morien E."/>
            <person name="Nambeesan S."/>
            <person name="Nguyen T."/>
            <person name="Pegot-Espagnet P."/>
            <person name="Pouilly N."/>
            <person name="Raftis F."/>
            <person name="Sallet E."/>
            <person name="Schiex T."/>
            <person name="Thomas J."/>
            <person name="Vandecasteele C."/>
            <person name="Vares D."/>
            <person name="Vear F."/>
            <person name="Vautrin S."/>
            <person name="Crespi M."/>
            <person name="Mangin B."/>
            <person name="Burke J.M."/>
            <person name="Salse J."/>
            <person name="Munos S."/>
            <person name="Vincourt P."/>
            <person name="Rieseberg L.H."/>
            <person name="Langlade N.B."/>
        </authorList>
    </citation>
    <scope>NUCLEOTIDE SEQUENCE [LARGE SCALE GENOMIC DNA]</scope>
    <source>
        <strain evidence="14">cv. SF193</strain>
        <tissue evidence="12">Leaves</tissue>
    </source>
</reference>
<feature type="DNA-binding region" description="Homeobox" evidence="9">
    <location>
        <begin position="33"/>
        <end position="87"/>
    </location>
</feature>
<dbReference type="InterPro" id="IPR044555">
    <property type="entry name" value="WUSCHEL-like"/>
</dbReference>
<dbReference type="Proteomes" id="UP000215914">
    <property type="component" value="Chromosome 5"/>
</dbReference>
<dbReference type="SUPFAM" id="SSF46689">
    <property type="entry name" value="Homeodomain-like"/>
    <property type="match status" value="1"/>
</dbReference>
<dbReference type="Gramene" id="mRNA:HanXRQr2_Chr01g0015021">
    <property type="protein sequence ID" value="CDS:HanXRQr2_Chr01g0015021.1"/>
    <property type="gene ID" value="HanXRQr2_Chr01g0015021"/>
</dbReference>
<evidence type="ECO:0000256" key="4">
    <source>
        <dbReference type="ARBA" id="ARBA00023125"/>
    </source>
</evidence>
<evidence type="ECO:0000313" key="12">
    <source>
        <dbReference type="EMBL" id="KAF5821526.1"/>
    </source>
</evidence>
<dbReference type="EMBL" id="MNCJ02000316">
    <property type="protein sequence ID" value="KAF5821526.1"/>
    <property type="molecule type" value="Genomic_DNA"/>
</dbReference>
<evidence type="ECO:0000256" key="8">
    <source>
        <dbReference type="ARBA" id="ARBA00024040"/>
    </source>
</evidence>
<keyword evidence="3" id="KW-0805">Transcription regulation</keyword>
<dbReference type="Pfam" id="PF00046">
    <property type="entry name" value="Homeodomain"/>
    <property type="match status" value="1"/>
</dbReference>
<gene>
    <name evidence="13" type="ORF">HannXRQ_Chr05g0143801</name>
    <name evidence="12" type="ORF">HanXRQr2_Chr01g0015021</name>
</gene>
<comment type="similarity">
    <text evidence="8">Belongs to the WUS homeobox family.</text>
</comment>
<dbReference type="SMART" id="SM00389">
    <property type="entry name" value="HOX"/>
    <property type="match status" value="1"/>
</dbReference>
<evidence type="ECO:0000259" key="11">
    <source>
        <dbReference type="PROSITE" id="PS50071"/>
    </source>
</evidence>
<keyword evidence="2" id="KW-0217">Developmental protein</keyword>
<dbReference type="PANTHER" id="PTHR45940">
    <property type="entry name" value="WUSCHEL-RELATED HOMEOBOX 1-RELATED"/>
    <property type="match status" value="1"/>
</dbReference>
<name>A0A251UPQ4_HELAN</name>
<dbReference type="InterPro" id="IPR009057">
    <property type="entry name" value="Homeodomain-like_sf"/>
</dbReference>
<dbReference type="PANTHER" id="PTHR45940:SF6">
    <property type="entry name" value="WUSCHEL-RELATED HOMEOBOX 2"/>
    <property type="match status" value="1"/>
</dbReference>
<keyword evidence="4 9" id="KW-0238">DNA-binding</keyword>
<keyword evidence="14" id="KW-1185">Reference proteome</keyword>
<accession>A0A251UPQ4</accession>
<dbReference type="STRING" id="4232.A0A251UPQ4"/>
<dbReference type="GO" id="GO:0099402">
    <property type="term" value="P:plant organ development"/>
    <property type="evidence" value="ECO:0007669"/>
    <property type="project" value="InterPro"/>
</dbReference>
<evidence type="ECO:0000256" key="2">
    <source>
        <dbReference type="ARBA" id="ARBA00022473"/>
    </source>
</evidence>
<dbReference type="CDD" id="cd00086">
    <property type="entry name" value="homeodomain"/>
    <property type="match status" value="1"/>
</dbReference>
<evidence type="ECO:0000256" key="10">
    <source>
        <dbReference type="RuleBase" id="RU000682"/>
    </source>
</evidence>
<evidence type="ECO:0000313" key="13">
    <source>
        <dbReference type="EMBL" id="OTG25084.1"/>
    </source>
</evidence>